<feature type="coiled-coil region" evidence="1">
    <location>
        <begin position="293"/>
        <end position="320"/>
    </location>
</feature>
<comment type="caution">
    <text evidence="4">The sequence shown here is derived from an EMBL/GenBank/DDBJ whole genome shotgun (WGS) entry which is preliminary data.</text>
</comment>
<feature type="compositionally biased region" description="Low complexity" evidence="2">
    <location>
        <begin position="596"/>
        <end position="608"/>
    </location>
</feature>
<keyword evidence="1" id="KW-0175">Coiled coil</keyword>
<feature type="compositionally biased region" description="Basic residues" evidence="2">
    <location>
        <begin position="628"/>
        <end position="641"/>
    </location>
</feature>
<feature type="region of interest" description="Disordered" evidence="2">
    <location>
        <begin position="470"/>
        <end position="641"/>
    </location>
</feature>
<evidence type="ECO:0000256" key="2">
    <source>
        <dbReference type="SAM" id="MobiDB-lite"/>
    </source>
</evidence>
<evidence type="ECO:0000259" key="3">
    <source>
        <dbReference type="Pfam" id="PF13700"/>
    </source>
</evidence>
<dbReference type="Pfam" id="PF13700">
    <property type="entry name" value="DUF4158"/>
    <property type="match status" value="1"/>
</dbReference>
<proteinExistence type="predicted"/>
<reference evidence="4 5" key="1">
    <citation type="submission" date="2020-12" db="EMBL/GenBank/DDBJ databases">
        <authorList>
            <person name="Kusuma A.B."/>
            <person name="Nouioui I."/>
            <person name="Goodfellow M."/>
        </authorList>
    </citation>
    <scope>NUCLEOTIDE SEQUENCE [LARGE SCALE GENOMIC DNA]</scope>
    <source>
        <strain evidence="4 5">DSM 41764</strain>
    </source>
</reference>
<sequence>MTSIERTAYPRFKRLITAHELHLFFAPTREEAAWAAERMDSDGHQLALLLALKSYQRMGRFPKPDEYPEMVVDFVRRTVELPEGTLPLYETGRTAERQRAEVRQRVGTKYQQSQARQIAEAAIRKEAASKNRPADLINIALEKVVAAGLELPAFSTFDLMTSTVRTEVNASICRGIHDRMSAVQRAGLLRLPEERDSDGTTQFNRLKQTAQAPTWSHFKRLCMRLEWLDALGDSAVWVDGVAAPKVTDFAGEADAADASELRDYAAVKRVALLACLAHKARMRVRDDLATMFCKRVAMKIKKAKEELEEIRLAEREIVERLIGNYRTVLKNLDADGPAQEALERAAAMSAEAVRALDGLDEAAPAEEVARRLGGDISPAVLALVQAQLVQAGGLGAVTRAVEGFGGFAGQYEQIEKVSAHHGNFWEVLLYGQIGRDRSVMFDLAEKLEFTATSEDGRVWTRSRTRCATRVPAVSTSARSARMAGRSTSPSPRRTGARPCSTGRVRGGSCASTSRRWSSPTSPRNCARETSRWWARRSTRTGPHSCWPGRTSRTSSPTTWWMSGCARRARPAASTGRPSAGSWRTSCGPPPRRRMPGIRTTRAWSSTRPPASPPSRPTARRDSGPRRSGWSRRSKRGCRNAL</sequence>
<gene>
    <name evidence="4" type="ORF">JBF12_03020</name>
</gene>
<feature type="compositionally biased region" description="Low complexity" evidence="2">
    <location>
        <begin position="549"/>
        <end position="562"/>
    </location>
</feature>
<organism evidence="4 5">
    <name type="scientific">Streptomyces javensis</name>
    <dbReference type="NCBI Taxonomy" id="114698"/>
    <lineage>
        <taxon>Bacteria</taxon>
        <taxon>Bacillati</taxon>
        <taxon>Actinomycetota</taxon>
        <taxon>Actinomycetes</taxon>
        <taxon>Kitasatosporales</taxon>
        <taxon>Streptomycetaceae</taxon>
        <taxon>Streptomyces</taxon>
        <taxon>Streptomyces violaceusniger group</taxon>
    </lineage>
</organism>
<evidence type="ECO:0000256" key="1">
    <source>
        <dbReference type="SAM" id="Coils"/>
    </source>
</evidence>
<evidence type="ECO:0000313" key="5">
    <source>
        <dbReference type="Proteomes" id="UP000638849"/>
    </source>
</evidence>
<dbReference type="EMBL" id="JAEEAQ010000014">
    <property type="protein sequence ID" value="MBI0312020.1"/>
    <property type="molecule type" value="Genomic_DNA"/>
</dbReference>
<feature type="domain" description="DUF4158" evidence="3">
    <location>
        <begin position="1"/>
        <end position="163"/>
    </location>
</feature>
<feature type="compositionally biased region" description="Low complexity" evidence="2">
    <location>
        <begin position="511"/>
        <end position="523"/>
    </location>
</feature>
<name>A0ABS0R3P6_9ACTN</name>
<accession>A0ABS0R3P6</accession>
<protein>
    <submittedName>
        <fullName evidence="4">DUF4158 domain-containing protein</fullName>
    </submittedName>
</protein>
<evidence type="ECO:0000313" key="4">
    <source>
        <dbReference type="EMBL" id="MBI0312020.1"/>
    </source>
</evidence>
<dbReference type="Proteomes" id="UP000638849">
    <property type="component" value="Unassembled WGS sequence"/>
</dbReference>
<keyword evidence="5" id="KW-1185">Reference proteome</keyword>
<dbReference type="InterPro" id="IPR025296">
    <property type="entry name" value="DUF4158"/>
</dbReference>